<accession>A0A016SBA7</accession>
<keyword evidence="2" id="KW-1185">Reference proteome</keyword>
<protein>
    <recommendedName>
        <fullName evidence="3">Peptidase A2 domain-containing protein</fullName>
    </recommendedName>
</protein>
<name>A0A016SBA7_9BILA</name>
<gene>
    <name evidence="1" type="primary">Acey_s0254.g296</name>
    <name evidence="1" type="ORF">Y032_0254g296</name>
</gene>
<dbReference type="EMBL" id="JARK01001590">
    <property type="protein sequence ID" value="EYB87968.1"/>
    <property type="molecule type" value="Genomic_DNA"/>
</dbReference>
<sequence>MDEDAQLNELDHSALETPQFVASLQDPSLRKVRLRMLRRLDAHGEDTPLTIEDFVAECENFTALRRDNTDMEGCHDIHAVQKKKVKCGGPHYRSTCPLLSTDTGQKMRQKSRRRSYRRKRSQCKNVVIFATENARTYRDVTIRGRSLRFQLDTGTDITLISRQTWKELVCPPLEPCVMPVKTVD</sequence>
<evidence type="ECO:0008006" key="3">
    <source>
        <dbReference type="Google" id="ProtNLM"/>
    </source>
</evidence>
<dbReference type="AlphaFoldDB" id="A0A016SBA7"/>
<proteinExistence type="predicted"/>
<dbReference type="InterPro" id="IPR021109">
    <property type="entry name" value="Peptidase_aspartic_dom_sf"/>
</dbReference>
<dbReference type="Proteomes" id="UP000024635">
    <property type="component" value="Unassembled WGS sequence"/>
</dbReference>
<dbReference type="SUPFAM" id="SSF50630">
    <property type="entry name" value="Acid proteases"/>
    <property type="match status" value="1"/>
</dbReference>
<reference evidence="2" key="1">
    <citation type="journal article" date="2015" name="Nat. Genet.">
        <title>The genome and transcriptome of the zoonotic hookworm Ancylostoma ceylanicum identify infection-specific gene families.</title>
        <authorList>
            <person name="Schwarz E.M."/>
            <person name="Hu Y."/>
            <person name="Antoshechkin I."/>
            <person name="Miller M.M."/>
            <person name="Sternberg P.W."/>
            <person name="Aroian R.V."/>
        </authorList>
    </citation>
    <scope>NUCLEOTIDE SEQUENCE</scope>
    <source>
        <strain evidence="2">HY135</strain>
    </source>
</reference>
<evidence type="ECO:0000313" key="1">
    <source>
        <dbReference type="EMBL" id="EYB87968.1"/>
    </source>
</evidence>
<dbReference type="OrthoDB" id="5868148at2759"/>
<evidence type="ECO:0000313" key="2">
    <source>
        <dbReference type="Proteomes" id="UP000024635"/>
    </source>
</evidence>
<dbReference type="Gene3D" id="2.40.70.10">
    <property type="entry name" value="Acid Proteases"/>
    <property type="match status" value="1"/>
</dbReference>
<comment type="caution">
    <text evidence="1">The sequence shown here is derived from an EMBL/GenBank/DDBJ whole genome shotgun (WGS) entry which is preliminary data.</text>
</comment>
<organism evidence="1 2">
    <name type="scientific">Ancylostoma ceylanicum</name>
    <dbReference type="NCBI Taxonomy" id="53326"/>
    <lineage>
        <taxon>Eukaryota</taxon>
        <taxon>Metazoa</taxon>
        <taxon>Ecdysozoa</taxon>
        <taxon>Nematoda</taxon>
        <taxon>Chromadorea</taxon>
        <taxon>Rhabditida</taxon>
        <taxon>Rhabditina</taxon>
        <taxon>Rhabditomorpha</taxon>
        <taxon>Strongyloidea</taxon>
        <taxon>Ancylostomatidae</taxon>
        <taxon>Ancylostomatinae</taxon>
        <taxon>Ancylostoma</taxon>
    </lineage>
</organism>